<evidence type="ECO:0000256" key="3">
    <source>
        <dbReference type="PROSITE-ProRule" id="PRU00176"/>
    </source>
</evidence>
<feature type="region of interest" description="Disordered" evidence="4">
    <location>
        <begin position="19"/>
        <end position="100"/>
    </location>
</feature>
<keyword evidence="2 3" id="KW-0694">RNA-binding</keyword>
<dbReference type="AlphaFoldDB" id="A0A1E3J6V4"/>
<feature type="region of interest" description="Disordered" evidence="4">
    <location>
        <begin position="270"/>
        <end position="294"/>
    </location>
</feature>
<dbReference type="PANTHER" id="PTHR48032:SF6">
    <property type="entry name" value="RNA-BINDING (RRM_RBD_RNP MOTIFS) FAMILY PROTEIN"/>
    <property type="match status" value="1"/>
</dbReference>
<dbReference type="InterPro" id="IPR035979">
    <property type="entry name" value="RBD_domain_sf"/>
</dbReference>
<feature type="region of interest" description="Disordered" evidence="4">
    <location>
        <begin position="415"/>
        <end position="464"/>
    </location>
</feature>
<evidence type="ECO:0000256" key="2">
    <source>
        <dbReference type="ARBA" id="ARBA00022884"/>
    </source>
</evidence>
<dbReference type="SUPFAM" id="SSF54928">
    <property type="entry name" value="RNA-binding domain, RBD"/>
    <property type="match status" value="2"/>
</dbReference>
<evidence type="ECO:0000313" key="7">
    <source>
        <dbReference type="Proteomes" id="UP000094819"/>
    </source>
</evidence>
<proteinExistence type="predicted"/>
<keyword evidence="7" id="KW-1185">Reference proteome</keyword>
<dbReference type="PANTHER" id="PTHR48032">
    <property type="entry name" value="RNA-BINDING PROTEIN MUSASHI HOMOLOG RBP6"/>
    <property type="match status" value="1"/>
</dbReference>
<gene>
    <name evidence="6" type="ORF">L198_04305</name>
</gene>
<comment type="caution">
    <text evidence="6">The sequence shown here is derived from an EMBL/GenBank/DDBJ whole genome shotgun (WGS) entry which is preliminary data.</text>
</comment>
<name>A0A1E3J6V4_9TREE</name>
<feature type="compositionally biased region" description="Low complexity" evidence="4">
    <location>
        <begin position="437"/>
        <end position="449"/>
    </location>
</feature>
<dbReference type="OrthoDB" id="1875751at2759"/>
<reference evidence="6 7" key="1">
    <citation type="submission" date="2016-06" db="EMBL/GenBank/DDBJ databases">
        <title>Evolution of pathogenesis and genome organization in the Tremellales.</title>
        <authorList>
            <person name="Cuomo C."/>
            <person name="Litvintseva A."/>
            <person name="Heitman J."/>
            <person name="Chen Y."/>
            <person name="Sun S."/>
            <person name="Springer D."/>
            <person name="Dromer F."/>
            <person name="Young S."/>
            <person name="Zeng Q."/>
            <person name="Chapman S."/>
            <person name="Gujja S."/>
            <person name="Saif S."/>
            <person name="Birren B."/>
        </authorList>
    </citation>
    <scope>NUCLEOTIDE SEQUENCE [LARGE SCALE GENOMIC DNA]</scope>
    <source>
        <strain evidence="6 7">CBS 7118</strain>
    </source>
</reference>
<evidence type="ECO:0000259" key="5">
    <source>
        <dbReference type="PROSITE" id="PS50102"/>
    </source>
</evidence>
<feature type="compositionally biased region" description="Polar residues" evidence="4">
    <location>
        <begin position="68"/>
        <end position="82"/>
    </location>
</feature>
<feature type="compositionally biased region" description="Polar residues" evidence="4">
    <location>
        <begin position="274"/>
        <end position="287"/>
    </location>
</feature>
<evidence type="ECO:0000256" key="1">
    <source>
        <dbReference type="ARBA" id="ARBA00022737"/>
    </source>
</evidence>
<dbReference type="GO" id="GO:0003729">
    <property type="term" value="F:mRNA binding"/>
    <property type="evidence" value="ECO:0007669"/>
    <property type="project" value="TreeGrafter"/>
</dbReference>
<dbReference type="EMBL" id="AWGH01000011">
    <property type="protein sequence ID" value="ODN96589.1"/>
    <property type="molecule type" value="Genomic_DNA"/>
</dbReference>
<feature type="domain" description="RRM" evidence="5">
    <location>
        <begin position="195"/>
        <end position="272"/>
    </location>
</feature>
<feature type="domain" description="RRM" evidence="5">
    <location>
        <begin position="97"/>
        <end position="167"/>
    </location>
</feature>
<sequence length="464" mass="48830">MADNINDLYGDLDLEDLDASQLEELVEPPELDVAPSSTPALSHTSQPAPAQPQAQSFSQPSEQPAQQHQFGYNSFDQQQQSDGAGDRIKPSDMPDEGKMFIGGLNWETTEDSLTTYMGQFGEIDACTIMRDPSGRSRGFAFLTYKSPTSVTKVMSQPHVLDGKQAGRLFTPLTGLTSPQIDPKRAIPRAEHERTAKVFVGGLAPSVTGESLKSFLCQFGQVMDATVMFDKETGRSKGFAFATFQDEDSVGRAMAASGIELEGKAIEIKKAQPRGTAQGSRSTYQQNRFGGNQPNAFGGGMGGGFNGGGGFDPNSMAMMYQNMMKPAGGMGNMMGGFDPSAMAMMYQNMMKSMGGGNAPAINPNMAMRSPNDSVSSGAAPGMNNMMGMGMGGMGMGGMGMNMGGMGMGMGNMMGGGMNRGGMASRPPNAPRGPAAMRGPQQGGVTPQGPGAQRYSTQGNARARPY</sequence>
<keyword evidence="1" id="KW-0677">Repeat</keyword>
<dbReference type="InterPro" id="IPR000504">
    <property type="entry name" value="RRM_dom"/>
</dbReference>
<dbReference type="RefSeq" id="XP_019031835.1">
    <property type="nucleotide sequence ID" value="XM_019176425.1"/>
</dbReference>
<evidence type="ECO:0000313" key="6">
    <source>
        <dbReference type="EMBL" id="ODN96589.1"/>
    </source>
</evidence>
<accession>A0A1E3J6V4</accession>
<dbReference type="GO" id="GO:0006417">
    <property type="term" value="P:regulation of translation"/>
    <property type="evidence" value="ECO:0007669"/>
    <property type="project" value="TreeGrafter"/>
</dbReference>
<dbReference type="SMART" id="SM00360">
    <property type="entry name" value="RRM"/>
    <property type="match status" value="2"/>
</dbReference>
<evidence type="ECO:0000256" key="4">
    <source>
        <dbReference type="SAM" id="MobiDB-lite"/>
    </source>
</evidence>
<dbReference type="PROSITE" id="PS50102">
    <property type="entry name" value="RRM"/>
    <property type="match status" value="2"/>
</dbReference>
<dbReference type="Gene3D" id="3.30.70.330">
    <property type="match status" value="2"/>
</dbReference>
<dbReference type="Pfam" id="PF00076">
    <property type="entry name" value="RRM_1"/>
    <property type="match status" value="2"/>
</dbReference>
<dbReference type="Proteomes" id="UP000094819">
    <property type="component" value="Unassembled WGS sequence"/>
</dbReference>
<dbReference type="InterPro" id="IPR012677">
    <property type="entry name" value="Nucleotide-bd_a/b_plait_sf"/>
</dbReference>
<feature type="compositionally biased region" description="Basic and acidic residues" evidence="4">
    <location>
        <begin position="84"/>
        <end position="98"/>
    </location>
</feature>
<feature type="compositionally biased region" description="Low complexity" evidence="4">
    <location>
        <begin position="45"/>
        <end position="67"/>
    </location>
</feature>
<organism evidence="6 7">
    <name type="scientific">Cryptococcus wingfieldii CBS 7118</name>
    <dbReference type="NCBI Taxonomy" id="1295528"/>
    <lineage>
        <taxon>Eukaryota</taxon>
        <taxon>Fungi</taxon>
        <taxon>Dikarya</taxon>
        <taxon>Basidiomycota</taxon>
        <taxon>Agaricomycotina</taxon>
        <taxon>Tremellomycetes</taxon>
        <taxon>Tremellales</taxon>
        <taxon>Cryptococcaceae</taxon>
        <taxon>Cryptococcus</taxon>
    </lineage>
</organism>
<protein>
    <submittedName>
        <fullName evidence="6">RNA-binding protein Musashi</fullName>
    </submittedName>
</protein>
<feature type="compositionally biased region" description="Polar residues" evidence="4">
    <location>
        <begin position="35"/>
        <end position="44"/>
    </location>
</feature>
<dbReference type="GeneID" id="30193518"/>